<protein>
    <submittedName>
        <fullName evidence="1">Uncharacterized protein</fullName>
    </submittedName>
</protein>
<dbReference type="Proteomes" id="UP000038204">
    <property type="component" value="Unassembled WGS sequence"/>
</dbReference>
<dbReference type="AlphaFoldDB" id="A0A0T9QHB3"/>
<sequence length="95" mass="10752">MTCLQGLFLDRPHLLLTEHAWDEETQISSTLFLAIEENGNTTRFGNQMTAWQDEEYVSLFSDCGFTVFPGPDSTAWPVSETFEGKLFALLAEKND</sequence>
<evidence type="ECO:0000313" key="1">
    <source>
        <dbReference type="EMBL" id="CNI11776.1"/>
    </source>
</evidence>
<organism evidence="1 2">
    <name type="scientific">Yersinia similis</name>
    <dbReference type="NCBI Taxonomy" id="367190"/>
    <lineage>
        <taxon>Bacteria</taxon>
        <taxon>Pseudomonadati</taxon>
        <taxon>Pseudomonadota</taxon>
        <taxon>Gammaproteobacteria</taxon>
        <taxon>Enterobacterales</taxon>
        <taxon>Yersiniaceae</taxon>
        <taxon>Yersinia</taxon>
    </lineage>
</organism>
<name>A0A0T9QHB3_9GAMM</name>
<proteinExistence type="predicted"/>
<reference evidence="1 2" key="1">
    <citation type="submission" date="2015-03" db="EMBL/GenBank/DDBJ databases">
        <authorList>
            <person name="Murphy D."/>
        </authorList>
    </citation>
    <scope>NUCLEOTIDE SEQUENCE [LARGE SCALE GENOMIC DNA]</scope>
    <source>
        <strain evidence="1 2">Y233</strain>
    </source>
</reference>
<accession>A0A0T9QHB3</accession>
<evidence type="ECO:0000313" key="2">
    <source>
        <dbReference type="Proteomes" id="UP000038204"/>
    </source>
</evidence>
<dbReference type="EMBL" id="CQBK01000016">
    <property type="protein sequence ID" value="CNI11776.1"/>
    <property type="molecule type" value="Genomic_DNA"/>
</dbReference>
<gene>
    <name evidence="1" type="ORF">ERS008667_02475</name>
</gene>